<dbReference type="AlphaFoldDB" id="A0AAE5CC65"/>
<comment type="caution">
    <text evidence="1">The sequence shown here is derived from an EMBL/GenBank/DDBJ whole genome shotgun (WGS) entry which is preliminary data.</text>
</comment>
<name>A0AAE5CC65_9BACT</name>
<evidence type="ECO:0000313" key="2">
    <source>
        <dbReference type="Proteomes" id="UP000702544"/>
    </source>
</evidence>
<sequence length="81" mass="8758">MNSQRILLVHEAGPIRSALASALASAGHDVRIAKEKPKNADEFDAVVYGAGFAAPDDPDPLHIAVQRPVNMEELRRVLRSS</sequence>
<dbReference type="EMBL" id="JAACAK010000075">
    <property type="protein sequence ID" value="NIR75363.1"/>
    <property type="molecule type" value="Genomic_DNA"/>
</dbReference>
<gene>
    <name evidence="1" type="ORF">GWO12_09695</name>
</gene>
<proteinExistence type="predicted"/>
<accession>A0AAE5CC65</accession>
<evidence type="ECO:0000313" key="1">
    <source>
        <dbReference type="EMBL" id="NIR75363.1"/>
    </source>
</evidence>
<protein>
    <submittedName>
        <fullName evidence="1">Uncharacterized protein</fullName>
    </submittedName>
</protein>
<reference evidence="1 2" key="1">
    <citation type="submission" date="2020-01" db="EMBL/GenBank/DDBJ databases">
        <title>Genomes assembled from Gulf of Kutch pelagic sediment metagenomes.</title>
        <authorList>
            <person name="Chandrashekar M."/>
            <person name="Mahajan M.S."/>
            <person name="Dave K.J."/>
            <person name="Vatsa P."/>
            <person name="Nathani N.M."/>
        </authorList>
    </citation>
    <scope>NUCLEOTIDE SEQUENCE [LARGE SCALE GENOMIC DNA]</scope>
    <source>
        <strain evidence="1">KS3-K002</strain>
    </source>
</reference>
<dbReference type="Proteomes" id="UP000702544">
    <property type="component" value="Unassembled WGS sequence"/>
</dbReference>
<organism evidence="1 2">
    <name type="scientific">Candidatus Kutchimonas denitrificans</name>
    <dbReference type="NCBI Taxonomy" id="3056748"/>
    <lineage>
        <taxon>Bacteria</taxon>
        <taxon>Pseudomonadati</taxon>
        <taxon>Gemmatimonadota</taxon>
        <taxon>Gemmatimonadia</taxon>
        <taxon>Candidatus Palauibacterales</taxon>
        <taxon>Candidatus Palauibacteraceae</taxon>
        <taxon>Candidatus Kutchimonas</taxon>
    </lineage>
</organism>